<sequence length="88" mass="9882">MLTKNFGWENFVVKVRNNFISCFNNAIITETILRRSQHCGIGQCESERERNLMLLLLLVFTVSAACSASVHPFQTNSGVDQFNQASAN</sequence>
<comment type="caution">
    <text evidence="2">The sequence shown here is derived from an EMBL/GenBank/DDBJ whole genome shotgun (WGS) entry which is preliminary data.</text>
</comment>
<accession>A0A0V1EJC2</accession>
<evidence type="ECO:0000313" key="2">
    <source>
        <dbReference type="EMBL" id="KRY73075.1"/>
    </source>
</evidence>
<proteinExistence type="predicted"/>
<evidence type="ECO:0000256" key="1">
    <source>
        <dbReference type="SAM" id="Phobius"/>
    </source>
</evidence>
<keyword evidence="1" id="KW-0812">Transmembrane</keyword>
<dbReference type="AlphaFoldDB" id="A0A0V1EJC2"/>
<reference evidence="2 3" key="1">
    <citation type="submission" date="2015-01" db="EMBL/GenBank/DDBJ databases">
        <title>Evolution of Trichinella species and genotypes.</title>
        <authorList>
            <person name="Korhonen P.K."/>
            <person name="Edoardo P."/>
            <person name="Giuseppe L.R."/>
            <person name="Gasser R.B."/>
        </authorList>
    </citation>
    <scope>NUCLEOTIDE SEQUENCE [LARGE SCALE GENOMIC DNA]</scope>
    <source>
        <strain evidence="2">ISS13</strain>
    </source>
</reference>
<name>A0A0V1EJC2_TRIPS</name>
<dbReference type="EMBL" id="JYDR01000038">
    <property type="protein sequence ID" value="KRY73075.1"/>
    <property type="molecule type" value="Genomic_DNA"/>
</dbReference>
<protein>
    <submittedName>
        <fullName evidence="2">Uncharacterized protein</fullName>
    </submittedName>
</protein>
<keyword evidence="1" id="KW-0472">Membrane</keyword>
<organism evidence="2 3">
    <name type="scientific">Trichinella pseudospiralis</name>
    <name type="common">Parasitic roundworm</name>
    <dbReference type="NCBI Taxonomy" id="6337"/>
    <lineage>
        <taxon>Eukaryota</taxon>
        <taxon>Metazoa</taxon>
        <taxon>Ecdysozoa</taxon>
        <taxon>Nematoda</taxon>
        <taxon>Enoplea</taxon>
        <taxon>Dorylaimia</taxon>
        <taxon>Trichinellida</taxon>
        <taxon>Trichinellidae</taxon>
        <taxon>Trichinella</taxon>
    </lineage>
</organism>
<gene>
    <name evidence="2" type="ORF">T4A_5696</name>
</gene>
<dbReference type="Proteomes" id="UP000054632">
    <property type="component" value="Unassembled WGS sequence"/>
</dbReference>
<evidence type="ECO:0000313" key="3">
    <source>
        <dbReference type="Proteomes" id="UP000054632"/>
    </source>
</evidence>
<keyword evidence="1" id="KW-1133">Transmembrane helix</keyword>
<feature type="transmembrane region" description="Helical" evidence="1">
    <location>
        <begin position="52"/>
        <end position="73"/>
    </location>
</feature>